<name>G0UCB5_TRYVY</name>
<dbReference type="AlphaFoldDB" id="G0UCB5"/>
<evidence type="ECO:0000256" key="3">
    <source>
        <dbReference type="ARBA" id="ARBA00022989"/>
    </source>
</evidence>
<dbReference type="PANTHER" id="PTHR11040:SF44">
    <property type="entry name" value="PROTEIN ZNTC-RELATED"/>
    <property type="match status" value="1"/>
</dbReference>
<proteinExistence type="predicted"/>
<dbReference type="Pfam" id="PF02535">
    <property type="entry name" value="Zip"/>
    <property type="match status" value="1"/>
</dbReference>
<keyword evidence="4 6" id="KW-0472">Membrane</keyword>
<feature type="region of interest" description="Disordered" evidence="5">
    <location>
        <begin position="1"/>
        <end position="45"/>
    </location>
</feature>
<comment type="subcellular location">
    <subcellularLocation>
        <location evidence="1">Membrane</location>
        <topology evidence="1">Multi-pass membrane protein</topology>
    </subcellularLocation>
</comment>
<feature type="transmembrane region" description="Helical" evidence="6">
    <location>
        <begin position="381"/>
        <end position="401"/>
    </location>
</feature>
<evidence type="ECO:0000256" key="4">
    <source>
        <dbReference type="ARBA" id="ARBA00023136"/>
    </source>
</evidence>
<keyword evidence="3 6" id="KW-1133">Transmembrane helix</keyword>
<gene>
    <name evidence="7" type="ORF">TVY486_1109500</name>
</gene>
<dbReference type="GO" id="GO:0005886">
    <property type="term" value="C:plasma membrane"/>
    <property type="evidence" value="ECO:0007669"/>
    <property type="project" value="TreeGrafter"/>
</dbReference>
<keyword evidence="2 6" id="KW-0812">Transmembrane</keyword>
<sequence>MSHASHFGGGSSACQHHHHHDHSNQQQHGSQASNASHSAHGRHGGCNPSEGDYSVGIHVGAVFILLLASVIGAILPILGNYFRRLRLHPFALVICKCVSTGVVMSVALLTMFNHSLHSFMEDCLPPALKPTTYDAFALLFLLISALLMHSLDSAVDLVIEGWIIKENKDAPDEQVEIVNNINRTDKEHETCGMKACGSRSGGPCECLDCPRAPIGNAGVTSACCGGRVSATDRLTGARRVMAVLLMQFGLVLHSIFLGLSVGIANDSDAAKMITALSFHQFFEGLALGSRLADASMRTALELSMVMLFSASTPFGVVIGLLTMTVGKSSLTGAIFVTLQAVTNSVGGGILLYIGFTLLLSDFPADLRKFAGFQVPHRTRKQVAMFLSLWVGAAVMAVLSNLH</sequence>
<feature type="transmembrane region" description="Helical" evidence="6">
    <location>
        <begin position="90"/>
        <end position="112"/>
    </location>
</feature>
<protein>
    <submittedName>
        <fullName evidence="7">Putative cation transporter</fullName>
    </submittedName>
</protein>
<feature type="transmembrane region" description="Helical" evidence="6">
    <location>
        <begin position="240"/>
        <end position="263"/>
    </location>
</feature>
<accession>G0UCB5</accession>
<reference evidence="7" key="1">
    <citation type="journal article" date="2012" name="Proc. Natl. Acad. Sci. U.S.A.">
        <title>Antigenic diversity is generated by distinct evolutionary mechanisms in African trypanosome species.</title>
        <authorList>
            <person name="Jackson A.P."/>
            <person name="Berry A."/>
            <person name="Aslett M."/>
            <person name="Allison H.C."/>
            <person name="Burton P."/>
            <person name="Vavrova-Anderson J."/>
            <person name="Brown R."/>
            <person name="Browne H."/>
            <person name="Corton N."/>
            <person name="Hauser H."/>
            <person name="Gamble J."/>
            <person name="Gilderthorp R."/>
            <person name="Marcello L."/>
            <person name="McQuillan J."/>
            <person name="Otto T.D."/>
            <person name="Quail M.A."/>
            <person name="Sanders M.J."/>
            <person name="van Tonder A."/>
            <person name="Ginger M.L."/>
            <person name="Field M.C."/>
            <person name="Barry J.D."/>
            <person name="Hertz-Fowler C."/>
            <person name="Berriman M."/>
        </authorList>
    </citation>
    <scope>NUCLEOTIDE SEQUENCE</scope>
    <source>
        <strain evidence="7">Y486</strain>
    </source>
</reference>
<evidence type="ECO:0000256" key="6">
    <source>
        <dbReference type="SAM" id="Phobius"/>
    </source>
</evidence>
<feature type="transmembrane region" description="Helical" evidence="6">
    <location>
        <begin position="132"/>
        <end position="151"/>
    </location>
</feature>
<dbReference type="InterPro" id="IPR003689">
    <property type="entry name" value="ZIP"/>
</dbReference>
<evidence type="ECO:0000256" key="1">
    <source>
        <dbReference type="ARBA" id="ARBA00004141"/>
    </source>
</evidence>
<dbReference type="EMBL" id="HE573027">
    <property type="protein sequence ID" value="CCC53466.1"/>
    <property type="molecule type" value="Genomic_DNA"/>
</dbReference>
<evidence type="ECO:0000256" key="2">
    <source>
        <dbReference type="ARBA" id="ARBA00022692"/>
    </source>
</evidence>
<organism evidence="7">
    <name type="scientific">Trypanosoma vivax (strain Y486)</name>
    <dbReference type="NCBI Taxonomy" id="1055687"/>
    <lineage>
        <taxon>Eukaryota</taxon>
        <taxon>Discoba</taxon>
        <taxon>Euglenozoa</taxon>
        <taxon>Kinetoplastea</taxon>
        <taxon>Metakinetoplastina</taxon>
        <taxon>Trypanosomatida</taxon>
        <taxon>Trypanosomatidae</taxon>
        <taxon>Trypanosoma</taxon>
        <taxon>Duttonella</taxon>
    </lineage>
</organism>
<dbReference type="GO" id="GO:0005385">
    <property type="term" value="F:zinc ion transmembrane transporter activity"/>
    <property type="evidence" value="ECO:0007669"/>
    <property type="project" value="TreeGrafter"/>
</dbReference>
<dbReference type="PANTHER" id="PTHR11040">
    <property type="entry name" value="ZINC/IRON TRANSPORTER"/>
    <property type="match status" value="1"/>
</dbReference>
<evidence type="ECO:0000313" key="7">
    <source>
        <dbReference type="EMBL" id="CCC53466.1"/>
    </source>
</evidence>
<feature type="transmembrane region" description="Helical" evidence="6">
    <location>
        <begin position="299"/>
        <end position="321"/>
    </location>
</feature>
<dbReference type="VEuPathDB" id="TriTrypDB:TvY486_1109500"/>
<feature type="transmembrane region" description="Helical" evidence="6">
    <location>
        <begin position="57"/>
        <end position="78"/>
    </location>
</feature>
<feature type="transmembrane region" description="Helical" evidence="6">
    <location>
        <begin position="333"/>
        <end position="360"/>
    </location>
</feature>
<evidence type="ECO:0000256" key="5">
    <source>
        <dbReference type="SAM" id="MobiDB-lite"/>
    </source>
</evidence>